<dbReference type="PANTHER" id="PTHR11559">
    <property type="entry name" value="CARBOXYLESTERASE"/>
    <property type="match status" value="1"/>
</dbReference>
<dbReference type="Gene3D" id="3.40.50.1820">
    <property type="entry name" value="alpha/beta hydrolase"/>
    <property type="match status" value="1"/>
</dbReference>
<protein>
    <recommendedName>
        <fullName evidence="3">Carboxylic ester hydrolase</fullName>
        <ecNumber evidence="3">3.1.1.-</ecNumber>
    </recommendedName>
</protein>
<gene>
    <name evidence="5" type="ORF">SCUCBS95973_008329</name>
</gene>
<sequence length="552" mass="60829">MPVQVTGGLIEGITSPVDPAVKLYKGVPYAAPPTGPNRFRPPQPVVPWDDVKTCDTTGPVCPQAAPDPRYVDIIKGHPQSEDCLYLNVFVPSDAHEKPYPVYVWYHGGGFREGGAADPNFDGTGLAQKGVIVVVPSFRLHVYGYFAHPELSAQSPSGTSGMVGMLDAVQVLEWVRDNIAAFGGNPNQVTVGGQSAGNAMCHTLLTAPPAKGLLHGVILQSGPRSFQEPALGNGPMSYRPLKQAEEDGVALLKELGLKDVAAFQALDDVELFRKLSLRRDNRCWGPPPFFRLVLDGHVIPKPYHEIFSDPNGPANDVPVLGGMNSDEGGTYNEPRLTYDDFLACVEGRLGTESTYGKGGPEWVKRYMKLYPPADHDTGKGPLEAWNRAARDNTRNNISLWAQEYHQNTKSPVYGYYFTHAIPHWHGWTPDLDAVPKTPGFTNQKGPIGGSYHGAELPYCFNSLVTTDIRPWNEEDRLVGDRVSSLWANFIKYGNPNGPANGMNERPDGVGFWPTLHDEPHQLMELGKVWDVIPTVDQERESFWNEYIHGQRAW</sequence>
<evidence type="ECO:0000256" key="1">
    <source>
        <dbReference type="ARBA" id="ARBA00005964"/>
    </source>
</evidence>
<dbReference type="EMBL" id="CAWUHB010000067">
    <property type="protein sequence ID" value="CAK7232647.1"/>
    <property type="molecule type" value="Genomic_DNA"/>
</dbReference>
<name>A0ABP0CKP5_9PEZI</name>
<dbReference type="SUPFAM" id="SSF53474">
    <property type="entry name" value="alpha/beta-Hydrolases"/>
    <property type="match status" value="1"/>
</dbReference>
<dbReference type="PROSITE" id="PS00941">
    <property type="entry name" value="CARBOXYLESTERASE_B_2"/>
    <property type="match status" value="1"/>
</dbReference>
<evidence type="ECO:0000256" key="3">
    <source>
        <dbReference type="RuleBase" id="RU361235"/>
    </source>
</evidence>
<dbReference type="InterPro" id="IPR029058">
    <property type="entry name" value="AB_hydrolase_fold"/>
</dbReference>
<feature type="domain" description="Carboxylesterase type B" evidence="4">
    <location>
        <begin position="3"/>
        <end position="528"/>
    </location>
</feature>
<dbReference type="InterPro" id="IPR050309">
    <property type="entry name" value="Type-B_Carboxylest/Lipase"/>
</dbReference>
<evidence type="ECO:0000256" key="2">
    <source>
        <dbReference type="ARBA" id="ARBA00022801"/>
    </source>
</evidence>
<evidence type="ECO:0000259" key="4">
    <source>
        <dbReference type="Pfam" id="PF00135"/>
    </source>
</evidence>
<dbReference type="InterPro" id="IPR019819">
    <property type="entry name" value="Carboxylesterase_B_CS"/>
</dbReference>
<dbReference type="PROSITE" id="PS00122">
    <property type="entry name" value="CARBOXYLESTERASE_B_1"/>
    <property type="match status" value="1"/>
</dbReference>
<accession>A0ABP0CKP5</accession>
<evidence type="ECO:0000313" key="6">
    <source>
        <dbReference type="Proteomes" id="UP001642405"/>
    </source>
</evidence>
<dbReference type="Proteomes" id="UP001642405">
    <property type="component" value="Unassembled WGS sequence"/>
</dbReference>
<comment type="caution">
    <text evidence="5">The sequence shown here is derived from an EMBL/GenBank/DDBJ whole genome shotgun (WGS) entry which is preliminary data.</text>
</comment>
<evidence type="ECO:0000313" key="5">
    <source>
        <dbReference type="EMBL" id="CAK7232647.1"/>
    </source>
</evidence>
<reference evidence="5 6" key="1">
    <citation type="submission" date="2024-01" db="EMBL/GenBank/DDBJ databases">
        <authorList>
            <person name="Allen C."/>
            <person name="Tagirdzhanova G."/>
        </authorList>
    </citation>
    <scope>NUCLEOTIDE SEQUENCE [LARGE SCALE GENOMIC DNA]</scope>
</reference>
<keyword evidence="6" id="KW-1185">Reference proteome</keyword>
<dbReference type="Pfam" id="PF00135">
    <property type="entry name" value="COesterase"/>
    <property type="match status" value="1"/>
</dbReference>
<organism evidence="5 6">
    <name type="scientific">Sporothrix curviconia</name>
    <dbReference type="NCBI Taxonomy" id="1260050"/>
    <lineage>
        <taxon>Eukaryota</taxon>
        <taxon>Fungi</taxon>
        <taxon>Dikarya</taxon>
        <taxon>Ascomycota</taxon>
        <taxon>Pezizomycotina</taxon>
        <taxon>Sordariomycetes</taxon>
        <taxon>Sordariomycetidae</taxon>
        <taxon>Ophiostomatales</taxon>
        <taxon>Ophiostomataceae</taxon>
        <taxon>Sporothrix</taxon>
    </lineage>
</organism>
<proteinExistence type="inferred from homology"/>
<dbReference type="InterPro" id="IPR002018">
    <property type="entry name" value="CarbesteraseB"/>
</dbReference>
<keyword evidence="2 3" id="KW-0378">Hydrolase</keyword>
<dbReference type="EC" id="3.1.1.-" evidence="3"/>
<dbReference type="InterPro" id="IPR019826">
    <property type="entry name" value="Carboxylesterase_B_AS"/>
</dbReference>
<comment type="similarity">
    <text evidence="1 3">Belongs to the type-B carboxylesterase/lipase family.</text>
</comment>